<keyword evidence="2" id="KW-0238">DNA-binding</keyword>
<dbReference type="EMBL" id="JACHIT010000002">
    <property type="protein sequence ID" value="MBB5917910.1"/>
    <property type="molecule type" value="Genomic_DNA"/>
</dbReference>
<dbReference type="InterPro" id="IPR046335">
    <property type="entry name" value="LacI/GalR-like_sensor"/>
</dbReference>
<keyword evidence="1" id="KW-0805">Transcription regulation</keyword>
<evidence type="ECO:0000256" key="1">
    <source>
        <dbReference type="ARBA" id="ARBA00023015"/>
    </source>
</evidence>
<evidence type="ECO:0000259" key="4">
    <source>
        <dbReference type="Pfam" id="PF13377"/>
    </source>
</evidence>
<accession>A0A7W9UMM5</accession>
<dbReference type="GO" id="GO:0000976">
    <property type="term" value="F:transcription cis-regulatory region binding"/>
    <property type="evidence" value="ECO:0007669"/>
    <property type="project" value="TreeGrafter"/>
</dbReference>
<evidence type="ECO:0000313" key="6">
    <source>
        <dbReference type="Proteomes" id="UP000540412"/>
    </source>
</evidence>
<sequence length="66" mass="7017">MVGFDDIPEAAYLSPPLSTVRQDFDEVGRRSIGLLLQLLEAEGTVPDPAPVVPTLIVRGSTAAPRT</sequence>
<dbReference type="GO" id="GO:0003700">
    <property type="term" value="F:DNA-binding transcription factor activity"/>
    <property type="evidence" value="ECO:0007669"/>
    <property type="project" value="TreeGrafter"/>
</dbReference>
<evidence type="ECO:0000256" key="3">
    <source>
        <dbReference type="ARBA" id="ARBA00023163"/>
    </source>
</evidence>
<dbReference type="AlphaFoldDB" id="A0A7W9UMM5"/>
<protein>
    <submittedName>
        <fullName evidence="5">LacI family transcriptional regulator</fullName>
    </submittedName>
</protein>
<name>A0A7W9UMM5_9NOCA</name>
<dbReference type="Pfam" id="PF13377">
    <property type="entry name" value="Peripla_BP_3"/>
    <property type="match status" value="1"/>
</dbReference>
<feature type="domain" description="Transcriptional regulator LacI/GalR-like sensor" evidence="4">
    <location>
        <begin position="2"/>
        <end position="61"/>
    </location>
</feature>
<evidence type="ECO:0000313" key="5">
    <source>
        <dbReference type="EMBL" id="MBB5917910.1"/>
    </source>
</evidence>
<gene>
    <name evidence="5" type="ORF">BJY24_006822</name>
</gene>
<keyword evidence="3" id="KW-0804">Transcription</keyword>
<dbReference type="SUPFAM" id="SSF53822">
    <property type="entry name" value="Periplasmic binding protein-like I"/>
    <property type="match status" value="1"/>
</dbReference>
<dbReference type="InterPro" id="IPR028082">
    <property type="entry name" value="Peripla_BP_I"/>
</dbReference>
<dbReference type="PANTHER" id="PTHR30146:SF109">
    <property type="entry name" value="HTH-TYPE TRANSCRIPTIONAL REGULATOR GALS"/>
    <property type="match status" value="1"/>
</dbReference>
<organism evidence="5 6">
    <name type="scientific">Nocardia transvalensis</name>
    <dbReference type="NCBI Taxonomy" id="37333"/>
    <lineage>
        <taxon>Bacteria</taxon>
        <taxon>Bacillati</taxon>
        <taxon>Actinomycetota</taxon>
        <taxon>Actinomycetes</taxon>
        <taxon>Mycobacteriales</taxon>
        <taxon>Nocardiaceae</taxon>
        <taxon>Nocardia</taxon>
    </lineage>
</organism>
<keyword evidence="6" id="KW-1185">Reference proteome</keyword>
<evidence type="ECO:0000256" key="2">
    <source>
        <dbReference type="ARBA" id="ARBA00023125"/>
    </source>
</evidence>
<dbReference type="Gene3D" id="3.40.50.2300">
    <property type="match status" value="1"/>
</dbReference>
<reference evidence="5 6" key="1">
    <citation type="submission" date="2020-08" db="EMBL/GenBank/DDBJ databases">
        <title>Sequencing the genomes of 1000 actinobacteria strains.</title>
        <authorList>
            <person name="Klenk H.-P."/>
        </authorList>
    </citation>
    <scope>NUCLEOTIDE SEQUENCE [LARGE SCALE GENOMIC DNA]</scope>
    <source>
        <strain evidence="5 6">DSM 43582</strain>
    </source>
</reference>
<dbReference type="PANTHER" id="PTHR30146">
    <property type="entry name" value="LACI-RELATED TRANSCRIPTIONAL REPRESSOR"/>
    <property type="match status" value="1"/>
</dbReference>
<comment type="caution">
    <text evidence="5">The sequence shown here is derived from an EMBL/GenBank/DDBJ whole genome shotgun (WGS) entry which is preliminary data.</text>
</comment>
<proteinExistence type="predicted"/>
<dbReference type="Proteomes" id="UP000540412">
    <property type="component" value="Unassembled WGS sequence"/>
</dbReference>